<evidence type="ECO:0000313" key="1">
    <source>
        <dbReference type="EMBL" id="MCQ8106450.1"/>
    </source>
</evidence>
<feature type="non-terminal residue" evidence="1">
    <location>
        <position position="1"/>
    </location>
</feature>
<accession>A0ABT1TLU0</accession>
<name>A0ABT1TLU0_9GAMM</name>
<reference evidence="1 2" key="1">
    <citation type="submission" date="2022-07" db="EMBL/GenBank/DDBJ databases">
        <title>Methylomonas rivi sp. nov., Methylomonas rosea sp. nov., Methylomonas aureus sp. nov. and Methylomonas subterranea sp. nov., four novel methanotrophs isolated from a freshwater creek and the deep terrestrial subsurface.</title>
        <authorList>
            <person name="Abin C."/>
            <person name="Sankaranarayanan K."/>
            <person name="Garner C."/>
            <person name="Sindelar R."/>
            <person name="Kotary K."/>
            <person name="Garner R."/>
            <person name="Barclay S."/>
            <person name="Lawson P."/>
            <person name="Krumholz L."/>
        </authorList>
    </citation>
    <scope>NUCLEOTIDE SEQUENCE [LARGE SCALE GENOMIC DNA]</scope>
    <source>
        <strain evidence="1 2">SURF-2</strain>
    </source>
</reference>
<dbReference type="Proteomes" id="UP001524499">
    <property type="component" value="Unassembled WGS sequence"/>
</dbReference>
<proteinExistence type="predicted"/>
<organism evidence="1 2">
    <name type="scientific">Methylomonas subterranea</name>
    <dbReference type="NCBI Taxonomy" id="2952225"/>
    <lineage>
        <taxon>Bacteria</taxon>
        <taxon>Pseudomonadati</taxon>
        <taxon>Pseudomonadota</taxon>
        <taxon>Gammaproteobacteria</taxon>
        <taxon>Methylococcales</taxon>
        <taxon>Methylococcaceae</taxon>
        <taxon>Methylomonas</taxon>
    </lineage>
</organism>
<dbReference type="RefSeq" id="WP_256604564.1">
    <property type="nucleotide sequence ID" value="NZ_JANIBJ010000078.1"/>
</dbReference>
<comment type="caution">
    <text evidence="1">The sequence shown here is derived from an EMBL/GenBank/DDBJ whole genome shotgun (WGS) entry which is preliminary data.</text>
</comment>
<protein>
    <submittedName>
        <fullName evidence="1">Uncharacterized protein</fullName>
    </submittedName>
</protein>
<sequence>KVLHFLIEQPMLAEIRYPMPLSCVITVSAATIKPLRCVANDKAAGACYLQLPVKACLRAKLLSRVSKILLGNCNSSSMPDCSPRPRLRDNPCLNSGLAAHCNQAEFTIKILTVVYAMRERNLMFVAG</sequence>
<evidence type="ECO:0000313" key="2">
    <source>
        <dbReference type="Proteomes" id="UP001524499"/>
    </source>
</evidence>
<keyword evidence="2" id="KW-1185">Reference proteome</keyword>
<gene>
    <name evidence="1" type="ORF">NP590_20295</name>
</gene>
<dbReference type="EMBL" id="JANIBJ010000078">
    <property type="protein sequence ID" value="MCQ8106450.1"/>
    <property type="molecule type" value="Genomic_DNA"/>
</dbReference>